<reference evidence="2" key="1">
    <citation type="submission" date="2022-05" db="EMBL/GenBank/DDBJ databases">
        <authorList>
            <person name="Pankratov T."/>
        </authorList>
    </citation>
    <scope>NUCLEOTIDE SEQUENCE</scope>
    <source>
        <strain evidence="2">BP6-180914</strain>
    </source>
</reference>
<dbReference type="AlphaFoldDB" id="A0AA42CRE0"/>
<evidence type="ECO:0000313" key="3">
    <source>
        <dbReference type="Proteomes" id="UP001165667"/>
    </source>
</evidence>
<dbReference type="RefSeq" id="WP_282588768.1">
    <property type="nucleotide sequence ID" value="NZ_JAMOIM010000048.1"/>
</dbReference>
<dbReference type="EMBL" id="JAMOIM010000048">
    <property type="protein sequence ID" value="MCW6512392.1"/>
    <property type="molecule type" value="Genomic_DNA"/>
</dbReference>
<proteinExistence type="predicted"/>
<dbReference type="Proteomes" id="UP001165667">
    <property type="component" value="Unassembled WGS sequence"/>
</dbReference>
<name>A0AA42CRE0_9HYPH</name>
<evidence type="ECO:0000313" key="2">
    <source>
        <dbReference type="EMBL" id="MCW6512392.1"/>
    </source>
</evidence>
<gene>
    <name evidence="2" type="ORF">M8523_31225</name>
</gene>
<evidence type="ECO:0000256" key="1">
    <source>
        <dbReference type="SAM" id="MobiDB-lite"/>
    </source>
</evidence>
<protein>
    <submittedName>
        <fullName evidence="2">Uncharacterized protein</fullName>
    </submittedName>
</protein>
<feature type="region of interest" description="Disordered" evidence="1">
    <location>
        <begin position="1"/>
        <end position="49"/>
    </location>
</feature>
<organism evidence="2 3">
    <name type="scientific">Lichenifustis flavocetrariae</name>
    <dbReference type="NCBI Taxonomy" id="2949735"/>
    <lineage>
        <taxon>Bacteria</taxon>
        <taxon>Pseudomonadati</taxon>
        <taxon>Pseudomonadota</taxon>
        <taxon>Alphaproteobacteria</taxon>
        <taxon>Hyphomicrobiales</taxon>
        <taxon>Lichenihabitantaceae</taxon>
        <taxon>Lichenifustis</taxon>
    </lineage>
</organism>
<comment type="caution">
    <text evidence="2">The sequence shown here is derived from an EMBL/GenBank/DDBJ whole genome shotgun (WGS) entry which is preliminary data.</text>
</comment>
<accession>A0AA42CRE0</accession>
<sequence>MANQVSDALLRQTAMPRWDDEGGAGPEGPQSEPNPHAEPSFPKMDDADI</sequence>
<keyword evidence="3" id="KW-1185">Reference proteome</keyword>